<reference evidence="7 8" key="1">
    <citation type="submission" date="2019-06" db="EMBL/GenBank/DDBJ databases">
        <title>Desulfobotulus mexicanus sp. nov., a novel sulfate-reducing bacterium isolated from the sediment of an alkaline crater lake in Mexico.</title>
        <authorList>
            <person name="Hirschler-Rea A."/>
        </authorList>
    </citation>
    <scope>NUCLEOTIDE SEQUENCE [LARGE SCALE GENOMIC DNA]</scope>
    <source>
        <strain evidence="7 8">PAR22N</strain>
    </source>
</reference>
<keyword evidence="5" id="KW-0472">Membrane</keyword>
<dbReference type="InterPro" id="IPR004090">
    <property type="entry name" value="Chemotax_Me-accpt_rcpt"/>
</dbReference>
<accession>A0A5S5MEF9</accession>
<evidence type="ECO:0000256" key="5">
    <source>
        <dbReference type="SAM" id="Phobius"/>
    </source>
</evidence>
<evidence type="ECO:0000256" key="2">
    <source>
        <dbReference type="ARBA" id="ARBA00029447"/>
    </source>
</evidence>
<keyword evidence="3" id="KW-0807">Transducer</keyword>
<feature type="transmembrane region" description="Helical" evidence="5">
    <location>
        <begin position="12"/>
        <end position="33"/>
    </location>
</feature>
<dbReference type="SUPFAM" id="SSF58104">
    <property type="entry name" value="Methyl-accepting chemotaxis protein (MCP) signaling domain"/>
    <property type="match status" value="1"/>
</dbReference>
<dbReference type="InterPro" id="IPR004089">
    <property type="entry name" value="MCPsignal_dom"/>
</dbReference>
<feature type="transmembrane region" description="Helical" evidence="5">
    <location>
        <begin position="314"/>
        <end position="338"/>
    </location>
</feature>
<proteinExistence type="inferred from homology"/>
<dbReference type="EMBL" id="VDMB01000016">
    <property type="protein sequence ID" value="TYT74015.1"/>
    <property type="molecule type" value="Genomic_DNA"/>
</dbReference>
<dbReference type="InterPro" id="IPR024478">
    <property type="entry name" value="HlyB_4HB_MCP"/>
</dbReference>
<evidence type="ECO:0000256" key="1">
    <source>
        <dbReference type="ARBA" id="ARBA00022481"/>
    </source>
</evidence>
<feature type="compositionally biased region" description="Low complexity" evidence="4">
    <location>
        <begin position="627"/>
        <end position="637"/>
    </location>
</feature>
<dbReference type="PROSITE" id="PS50111">
    <property type="entry name" value="CHEMOTAXIS_TRANSDUC_2"/>
    <property type="match status" value="1"/>
</dbReference>
<evidence type="ECO:0000313" key="7">
    <source>
        <dbReference type="EMBL" id="TYT74015.1"/>
    </source>
</evidence>
<name>A0A5S5MEF9_9BACT</name>
<evidence type="ECO:0000256" key="3">
    <source>
        <dbReference type="PROSITE-ProRule" id="PRU00284"/>
    </source>
</evidence>
<dbReference type="Proteomes" id="UP000321899">
    <property type="component" value="Unassembled WGS sequence"/>
</dbReference>
<keyword evidence="1" id="KW-0488">Methylation</keyword>
<dbReference type="PANTHER" id="PTHR43531:SF14">
    <property type="entry name" value="METHYL-ACCEPTING CHEMOTAXIS PROTEIN I-RELATED"/>
    <property type="match status" value="1"/>
</dbReference>
<evidence type="ECO:0000256" key="4">
    <source>
        <dbReference type="SAM" id="MobiDB-lite"/>
    </source>
</evidence>
<gene>
    <name evidence="7" type="ORF">FIM25_12060</name>
</gene>
<dbReference type="PANTHER" id="PTHR43531">
    <property type="entry name" value="PROTEIN ICFG"/>
    <property type="match status" value="1"/>
</dbReference>
<dbReference type="Gene3D" id="1.20.120.30">
    <property type="entry name" value="Aspartate receptor, ligand-binding domain"/>
    <property type="match status" value="1"/>
</dbReference>
<dbReference type="Gene3D" id="1.10.287.950">
    <property type="entry name" value="Methyl-accepting chemotaxis protein"/>
    <property type="match status" value="1"/>
</dbReference>
<dbReference type="PRINTS" id="PR00260">
    <property type="entry name" value="CHEMTRNSDUCR"/>
</dbReference>
<sequence length="671" mass="73150">MQDSWTIGKKLIAAFTSLTVIVLFLGIIGYYGLTQMENSIDEIGEVRLPSVQSVLEMELHLTEIVESMRTLLNPSNSMEIRKAQYADIAEAREAYNTYRAIYEPLPQRADEAREWEAFTTILPQWVAANNAVLAMHEELDRIAILDPNSLIAHLQAFRGDHYALELRIANLLISGRNFEGGENHRSCGFGRWLEGFSTENPVLLRALASVSEHHRIFHSSVGEIRTVLQNGNQQEAVRIFNERMQPAAEGVFEGFYQMIAEAERAGALYDRINNETMTRLRNLQEQTMHHLERVVDINMEISEEEMAAAHSQALFLEILALASMIAGVLLSIALGFFITRSINTNLSRIIAGLYDGSDQVASASGQVSSASISLAEGASEQAASIEETSSSMEEMSSMIGKNADNAGEANSLMGQTRQVVETANKSMAELTSSMTDITKASEETSKIIKTIDEIAFQTNLLALNAAVEAARAGEAGAGFAVVADEVRNLAMRAAEAAKNTAALIEGTVKKVENGSGLVTRTNQAFAEVSVSSERVGQLVAEIAAASKEQAQGIEQINKAVAEMDKVVQQNAANAEESASASEEMNAQAEQMKGMVQELVAMVGGAAASARRNTHSQPNYREESYSHPAPARAQAPARQNHDRGLKRPPQTKGREISPKQVIPMDDDDFGRF</sequence>
<comment type="caution">
    <text evidence="7">The sequence shown here is derived from an EMBL/GenBank/DDBJ whole genome shotgun (WGS) entry which is preliminary data.</text>
</comment>
<keyword evidence="8" id="KW-1185">Reference proteome</keyword>
<organism evidence="7 8">
    <name type="scientific">Desulfobotulus mexicanus</name>
    <dbReference type="NCBI Taxonomy" id="2586642"/>
    <lineage>
        <taxon>Bacteria</taxon>
        <taxon>Pseudomonadati</taxon>
        <taxon>Thermodesulfobacteriota</taxon>
        <taxon>Desulfobacteria</taxon>
        <taxon>Desulfobacterales</taxon>
        <taxon>Desulfobacteraceae</taxon>
        <taxon>Desulfobotulus</taxon>
    </lineage>
</organism>
<dbReference type="RefSeq" id="WP_139449664.1">
    <property type="nucleotide sequence ID" value="NZ_VDMB01000016.1"/>
</dbReference>
<dbReference type="GO" id="GO:0004888">
    <property type="term" value="F:transmembrane signaling receptor activity"/>
    <property type="evidence" value="ECO:0007669"/>
    <property type="project" value="InterPro"/>
</dbReference>
<dbReference type="GO" id="GO:0005886">
    <property type="term" value="C:plasma membrane"/>
    <property type="evidence" value="ECO:0007669"/>
    <property type="project" value="TreeGrafter"/>
</dbReference>
<protein>
    <recommendedName>
        <fullName evidence="6">Methyl-accepting transducer domain-containing protein</fullName>
    </recommendedName>
</protein>
<comment type="similarity">
    <text evidence="2">Belongs to the methyl-accepting chemotaxis (MCP) protein family.</text>
</comment>
<dbReference type="GO" id="GO:0007165">
    <property type="term" value="P:signal transduction"/>
    <property type="evidence" value="ECO:0007669"/>
    <property type="project" value="UniProtKB-KW"/>
</dbReference>
<dbReference type="InterPro" id="IPR051310">
    <property type="entry name" value="MCP_chemotaxis"/>
</dbReference>
<feature type="region of interest" description="Disordered" evidence="4">
    <location>
        <begin position="605"/>
        <end position="671"/>
    </location>
</feature>
<evidence type="ECO:0000313" key="8">
    <source>
        <dbReference type="Proteomes" id="UP000321899"/>
    </source>
</evidence>
<dbReference type="OrthoDB" id="5410204at2"/>
<keyword evidence="5" id="KW-1133">Transmembrane helix</keyword>
<dbReference type="Pfam" id="PF00015">
    <property type="entry name" value="MCPsignal"/>
    <property type="match status" value="1"/>
</dbReference>
<dbReference type="AlphaFoldDB" id="A0A5S5MEF9"/>
<dbReference type="Pfam" id="PF12729">
    <property type="entry name" value="4HB_MCP_1"/>
    <property type="match status" value="1"/>
</dbReference>
<evidence type="ECO:0000259" key="6">
    <source>
        <dbReference type="PROSITE" id="PS50111"/>
    </source>
</evidence>
<dbReference type="SMART" id="SM00283">
    <property type="entry name" value="MA"/>
    <property type="match status" value="1"/>
</dbReference>
<dbReference type="GO" id="GO:0006935">
    <property type="term" value="P:chemotaxis"/>
    <property type="evidence" value="ECO:0007669"/>
    <property type="project" value="InterPro"/>
</dbReference>
<keyword evidence="5" id="KW-0812">Transmembrane</keyword>
<feature type="domain" description="Methyl-accepting transducer" evidence="6">
    <location>
        <begin position="356"/>
        <end position="585"/>
    </location>
</feature>